<dbReference type="InterPro" id="IPR019239">
    <property type="entry name" value="VapB_antitoxin"/>
</dbReference>
<evidence type="ECO:0000313" key="2">
    <source>
        <dbReference type="Proteomes" id="UP000431401"/>
    </source>
</evidence>
<dbReference type="Pfam" id="PF09957">
    <property type="entry name" value="VapB_antitoxin"/>
    <property type="match status" value="1"/>
</dbReference>
<dbReference type="EMBL" id="WEGI01000006">
    <property type="protein sequence ID" value="MQY27685.1"/>
    <property type="molecule type" value="Genomic_DNA"/>
</dbReference>
<comment type="caution">
    <text evidence="1">The sequence shown here is derived from an EMBL/GenBank/DDBJ whole genome shotgun (WGS) entry which is preliminary data.</text>
</comment>
<name>A0A7K0DPK0_9NOCA</name>
<dbReference type="OrthoDB" id="4563074at2"/>
<keyword evidence="2" id="KW-1185">Reference proteome</keyword>
<evidence type="ECO:0008006" key="3">
    <source>
        <dbReference type="Google" id="ProtNLM"/>
    </source>
</evidence>
<organism evidence="1 2">
    <name type="scientific">Nocardia aurantia</name>
    <dbReference type="NCBI Taxonomy" id="2585199"/>
    <lineage>
        <taxon>Bacteria</taxon>
        <taxon>Bacillati</taxon>
        <taxon>Actinomycetota</taxon>
        <taxon>Actinomycetes</taxon>
        <taxon>Mycobacteriales</taxon>
        <taxon>Nocardiaceae</taxon>
        <taxon>Nocardia</taxon>
    </lineage>
</organism>
<evidence type="ECO:0000313" key="1">
    <source>
        <dbReference type="EMBL" id="MQY27685.1"/>
    </source>
</evidence>
<reference evidence="1 2" key="1">
    <citation type="submission" date="2019-10" db="EMBL/GenBank/DDBJ databases">
        <title>Nocardia macrotermitis sp. nov. and Nocardia aurantia sp. nov., isolated from the gut of fungus growing-termite Macrotermes natalensis.</title>
        <authorList>
            <person name="Benndorf R."/>
            <person name="Schwitalla J."/>
            <person name="Martin K."/>
            <person name="De Beer W."/>
            <person name="Kaster A.-K."/>
            <person name="Vollmers J."/>
            <person name="Poulsen M."/>
            <person name="Beemelmanns C."/>
        </authorList>
    </citation>
    <scope>NUCLEOTIDE SEQUENCE [LARGE SCALE GENOMIC DNA]</scope>
    <source>
        <strain evidence="1 2">RB56</strain>
    </source>
</reference>
<proteinExistence type="predicted"/>
<dbReference type="AlphaFoldDB" id="A0A7K0DPK0"/>
<protein>
    <recommendedName>
        <fullName evidence="3">Antitoxin</fullName>
    </recommendedName>
</protein>
<accession>A0A7K0DPK0</accession>
<dbReference type="Proteomes" id="UP000431401">
    <property type="component" value="Unassembled WGS sequence"/>
</dbReference>
<sequence length="60" mass="6725">MRLFGTKTKKDTVNTALREAVQRLKRAEALERLVNMAEAGEFDEAIAAYEARKTAQRGQA</sequence>
<gene>
    <name evidence="1" type="ORF">NRB56_32680</name>
</gene>